<dbReference type="PANTHER" id="PTHR46825">
    <property type="entry name" value="D-ALANYL-D-ALANINE-CARBOXYPEPTIDASE/ENDOPEPTIDASE AMPH"/>
    <property type="match status" value="1"/>
</dbReference>
<dbReference type="SUPFAM" id="SSF56601">
    <property type="entry name" value="beta-lactamase/transpeptidase-like"/>
    <property type="match status" value="1"/>
</dbReference>
<dbReference type="Pfam" id="PF00144">
    <property type="entry name" value="Beta-lactamase"/>
    <property type="match status" value="1"/>
</dbReference>
<dbReference type="PANTHER" id="PTHR46825:SF9">
    <property type="entry name" value="BETA-LACTAMASE-RELATED DOMAIN-CONTAINING PROTEIN"/>
    <property type="match status" value="1"/>
</dbReference>
<dbReference type="InterPro" id="IPR050491">
    <property type="entry name" value="AmpC-like"/>
</dbReference>
<name>A0AAE0P5B0_9PEZI</name>
<feature type="domain" description="Beta-lactamase-related" evidence="2">
    <location>
        <begin position="24"/>
        <end position="106"/>
    </location>
</feature>
<dbReference type="InterPro" id="IPR001466">
    <property type="entry name" value="Beta-lactam-related"/>
</dbReference>
<gene>
    <name evidence="3" type="ORF">B0H63DRAFT_458463</name>
</gene>
<evidence type="ECO:0000313" key="4">
    <source>
        <dbReference type="Proteomes" id="UP001285441"/>
    </source>
</evidence>
<protein>
    <recommendedName>
        <fullName evidence="2">Beta-lactamase-related domain-containing protein</fullName>
    </recommendedName>
</protein>
<sequence length="121" mass="13383">MASCALLARQVLLEIGVFNGRTSRIYFEGYGHRDKAAGLKPGHKVYHLASLSKSLTAAAIVLLVADGKLTFWNRICEVLPGFHHADETIAKQSTILDFLTHRTGLASKTSCCLGRTIRWLW</sequence>
<dbReference type="Proteomes" id="UP001285441">
    <property type="component" value="Unassembled WGS sequence"/>
</dbReference>
<dbReference type="InterPro" id="IPR012338">
    <property type="entry name" value="Beta-lactam/transpept-like"/>
</dbReference>
<dbReference type="AlphaFoldDB" id="A0AAE0P5B0"/>
<evidence type="ECO:0000259" key="2">
    <source>
        <dbReference type="Pfam" id="PF00144"/>
    </source>
</evidence>
<reference evidence="3" key="1">
    <citation type="journal article" date="2023" name="Mol. Phylogenet. Evol.">
        <title>Genome-scale phylogeny and comparative genomics of the fungal order Sordariales.</title>
        <authorList>
            <person name="Hensen N."/>
            <person name="Bonometti L."/>
            <person name="Westerberg I."/>
            <person name="Brannstrom I.O."/>
            <person name="Guillou S."/>
            <person name="Cros-Aarteil S."/>
            <person name="Calhoun S."/>
            <person name="Haridas S."/>
            <person name="Kuo A."/>
            <person name="Mondo S."/>
            <person name="Pangilinan J."/>
            <person name="Riley R."/>
            <person name="LaButti K."/>
            <person name="Andreopoulos B."/>
            <person name="Lipzen A."/>
            <person name="Chen C."/>
            <person name="Yan M."/>
            <person name="Daum C."/>
            <person name="Ng V."/>
            <person name="Clum A."/>
            <person name="Steindorff A."/>
            <person name="Ohm R.A."/>
            <person name="Martin F."/>
            <person name="Silar P."/>
            <person name="Natvig D.O."/>
            <person name="Lalanne C."/>
            <person name="Gautier V."/>
            <person name="Ament-Velasquez S.L."/>
            <person name="Kruys A."/>
            <person name="Hutchinson M.I."/>
            <person name="Powell A.J."/>
            <person name="Barry K."/>
            <person name="Miller A.N."/>
            <person name="Grigoriev I.V."/>
            <person name="Debuchy R."/>
            <person name="Gladieux P."/>
            <person name="Hiltunen Thoren M."/>
            <person name="Johannesson H."/>
        </authorList>
    </citation>
    <scope>NUCLEOTIDE SEQUENCE</scope>
    <source>
        <strain evidence="3">CBS 232.78</strain>
    </source>
</reference>
<proteinExistence type="inferred from homology"/>
<evidence type="ECO:0000256" key="1">
    <source>
        <dbReference type="ARBA" id="ARBA00038215"/>
    </source>
</evidence>
<evidence type="ECO:0000313" key="3">
    <source>
        <dbReference type="EMBL" id="KAK3393559.1"/>
    </source>
</evidence>
<dbReference type="EMBL" id="JAULSW010000001">
    <property type="protein sequence ID" value="KAK3393559.1"/>
    <property type="molecule type" value="Genomic_DNA"/>
</dbReference>
<reference evidence="3" key="2">
    <citation type="submission" date="2023-06" db="EMBL/GenBank/DDBJ databases">
        <authorList>
            <consortium name="Lawrence Berkeley National Laboratory"/>
            <person name="Haridas S."/>
            <person name="Hensen N."/>
            <person name="Bonometti L."/>
            <person name="Westerberg I."/>
            <person name="Brannstrom I.O."/>
            <person name="Guillou S."/>
            <person name="Cros-Aarteil S."/>
            <person name="Calhoun S."/>
            <person name="Kuo A."/>
            <person name="Mondo S."/>
            <person name="Pangilinan J."/>
            <person name="Riley R."/>
            <person name="LaButti K."/>
            <person name="Andreopoulos B."/>
            <person name="Lipzen A."/>
            <person name="Chen C."/>
            <person name="Yanf M."/>
            <person name="Daum C."/>
            <person name="Ng V."/>
            <person name="Clum A."/>
            <person name="Steindorff A."/>
            <person name="Ohm R."/>
            <person name="Martin F."/>
            <person name="Silar P."/>
            <person name="Natvig D."/>
            <person name="Lalanne C."/>
            <person name="Gautier V."/>
            <person name="Ament-velasquez S.L."/>
            <person name="Kruys A."/>
            <person name="Hutchinson M.I."/>
            <person name="Powell A.J."/>
            <person name="Barry K."/>
            <person name="Miller A.N."/>
            <person name="Grigoriev I.V."/>
            <person name="Debuchy R."/>
            <person name="Gladieux P."/>
            <person name="Thoren M.H."/>
            <person name="Johannesson H."/>
        </authorList>
    </citation>
    <scope>NUCLEOTIDE SEQUENCE</scope>
    <source>
        <strain evidence="3">CBS 232.78</strain>
    </source>
</reference>
<organism evidence="3 4">
    <name type="scientific">Podospora didyma</name>
    <dbReference type="NCBI Taxonomy" id="330526"/>
    <lineage>
        <taxon>Eukaryota</taxon>
        <taxon>Fungi</taxon>
        <taxon>Dikarya</taxon>
        <taxon>Ascomycota</taxon>
        <taxon>Pezizomycotina</taxon>
        <taxon>Sordariomycetes</taxon>
        <taxon>Sordariomycetidae</taxon>
        <taxon>Sordariales</taxon>
        <taxon>Podosporaceae</taxon>
        <taxon>Podospora</taxon>
    </lineage>
</organism>
<comment type="similarity">
    <text evidence="1">Belongs to the peptidase S12 family.</text>
</comment>
<comment type="caution">
    <text evidence="3">The sequence shown here is derived from an EMBL/GenBank/DDBJ whole genome shotgun (WGS) entry which is preliminary data.</text>
</comment>
<accession>A0AAE0P5B0</accession>
<dbReference type="Gene3D" id="3.40.710.10">
    <property type="entry name" value="DD-peptidase/beta-lactamase superfamily"/>
    <property type="match status" value="1"/>
</dbReference>
<keyword evidence="4" id="KW-1185">Reference proteome</keyword>